<dbReference type="SMART" id="SM00901">
    <property type="entry name" value="FRG"/>
    <property type="match status" value="1"/>
</dbReference>
<dbReference type="Proteomes" id="UP000037088">
    <property type="component" value="Unassembled WGS sequence"/>
</dbReference>
<accession>A0A0L7SWM7</accession>
<reference evidence="4 5" key="1">
    <citation type="journal article" date="2015" name="Int. J. Syst. Evol. Microbiol.">
        <title>Erwinia iniecta sp. nov., isolated from Russian wheat aphids (Diuraphis noxia).</title>
        <authorList>
            <person name="Campillo T."/>
            <person name="Luna E."/>
            <person name="Portier P."/>
            <person name="Fischer-Le Saux M."/>
            <person name="Lapitan N."/>
            <person name="Tisserat N.A."/>
            <person name="Leach J.E."/>
        </authorList>
    </citation>
    <scope>NUCLEOTIDE SEQUENCE [LARGE SCALE GENOMIC DNA]</scope>
    <source>
        <strain evidence="2 5">B120</strain>
        <strain evidence="3 4">B149</strain>
    </source>
</reference>
<evidence type="ECO:0000313" key="3">
    <source>
        <dbReference type="EMBL" id="KOC88531.1"/>
    </source>
</evidence>
<dbReference type="Proteomes" id="UP000036851">
    <property type="component" value="Unassembled WGS sequence"/>
</dbReference>
<sequence length="432" mass="49056">MEHFKVKSLSELESLITRFDGDFLFRGQLNHYGEINKPSVVASFDRHVCVPSETIKWMRYASKVLEGIVGEHVNDNNYVQALLQHYGWRSFYVDCSSSPAVSAWFASHKYTESPGIDMCEDCFENFLLERKKFAQYEYEAGDGHFYVIDKSTAKKVGLVNLASLTINGYLPRTEVQKAWLLGPTLGKPIPSECFVAHITAERSLFREYAAKKGFKDTDSIFPPSNKDPMLKALLELPWREIEEIRDPNFPVPVFKRALDLPEYQTSFEKIASPSTAFYRGGQVSELFDFIETSGGKISGGTFINVPNIVIFGSANLIAPLRLPKIEKILENKKYLALEVDELIKHPGRGYETVYQKGVGIINHAHNLIEICELVVMHPGIEMTKAGFSPGWFYLRRDDGLWERHAHVNDCGCRDENIHKRHVSALIIAEDII</sequence>
<name>A0A0L7SWM7_9GAMM</name>
<dbReference type="Pfam" id="PF08867">
    <property type="entry name" value="FRG"/>
    <property type="match status" value="1"/>
</dbReference>
<evidence type="ECO:0000259" key="1">
    <source>
        <dbReference type="SMART" id="SM00901"/>
    </source>
</evidence>
<protein>
    <recommendedName>
        <fullName evidence="1">FRG domain-containing protein</fullName>
    </recommendedName>
</protein>
<feature type="domain" description="FRG" evidence="1">
    <location>
        <begin position="19"/>
        <end position="117"/>
    </location>
</feature>
<organism evidence="2 5">
    <name type="scientific">Winslowiella iniecta</name>
    <dbReference type="NCBI Taxonomy" id="1560201"/>
    <lineage>
        <taxon>Bacteria</taxon>
        <taxon>Pseudomonadati</taxon>
        <taxon>Pseudomonadota</taxon>
        <taxon>Gammaproteobacteria</taxon>
        <taxon>Enterobacterales</taxon>
        <taxon>Erwiniaceae</taxon>
        <taxon>Winslowiella</taxon>
    </lineage>
</organism>
<dbReference type="EMBL" id="JRXF01000045">
    <property type="protein sequence ID" value="KOC88531.1"/>
    <property type="molecule type" value="Genomic_DNA"/>
</dbReference>
<evidence type="ECO:0000313" key="5">
    <source>
        <dbReference type="Proteomes" id="UP000037088"/>
    </source>
</evidence>
<dbReference type="InterPro" id="IPR014966">
    <property type="entry name" value="FRG-dom"/>
</dbReference>
<evidence type="ECO:0000313" key="4">
    <source>
        <dbReference type="Proteomes" id="UP000036851"/>
    </source>
</evidence>
<dbReference type="EMBL" id="JRXE01000037">
    <property type="protein sequence ID" value="KOC87574.1"/>
    <property type="molecule type" value="Genomic_DNA"/>
</dbReference>
<gene>
    <name evidence="2" type="ORF">NG42_20055</name>
    <name evidence="3" type="ORF">NG43_20000</name>
</gene>
<dbReference type="PATRIC" id="fig|1560201.3.peg.4257"/>
<comment type="caution">
    <text evidence="2">The sequence shown here is derived from an EMBL/GenBank/DDBJ whole genome shotgun (WGS) entry which is preliminary data.</text>
</comment>
<proteinExistence type="predicted"/>
<dbReference type="RefSeq" id="WP_052902539.1">
    <property type="nucleotide sequence ID" value="NZ_JRXE01000037.1"/>
</dbReference>
<dbReference type="AlphaFoldDB" id="A0A0L7SWM7"/>
<evidence type="ECO:0000313" key="2">
    <source>
        <dbReference type="EMBL" id="KOC87574.1"/>
    </source>
</evidence>
<keyword evidence="5" id="KW-1185">Reference proteome</keyword>